<accession>A0A5B7G4Y5</accession>
<dbReference type="Proteomes" id="UP000324222">
    <property type="component" value="Unassembled WGS sequence"/>
</dbReference>
<keyword evidence="2" id="KW-1185">Reference proteome</keyword>
<protein>
    <submittedName>
        <fullName evidence="1">Uncharacterized protein</fullName>
    </submittedName>
</protein>
<evidence type="ECO:0000313" key="1">
    <source>
        <dbReference type="EMBL" id="MPC55001.1"/>
    </source>
</evidence>
<comment type="caution">
    <text evidence="1">The sequence shown here is derived from an EMBL/GenBank/DDBJ whole genome shotgun (WGS) entry which is preliminary data.</text>
</comment>
<gene>
    <name evidence="1" type="ORF">E2C01_048932</name>
</gene>
<proteinExistence type="predicted"/>
<evidence type="ECO:0000313" key="2">
    <source>
        <dbReference type="Proteomes" id="UP000324222"/>
    </source>
</evidence>
<reference evidence="1 2" key="1">
    <citation type="submission" date="2019-05" db="EMBL/GenBank/DDBJ databases">
        <title>Another draft genome of Portunus trituberculatus and its Hox gene families provides insights of decapod evolution.</title>
        <authorList>
            <person name="Jeong J.-H."/>
            <person name="Song I."/>
            <person name="Kim S."/>
            <person name="Choi T."/>
            <person name="Kim D."/>
            <person name="Ryu S."/>
            <person name="Kim W."/>
        </authorList>
    </citation>
    <scope>NUCLEOTIDE SEQUENCE [LARGE SCALE GENOMIC DNA]</scope>
    <source>
        <tissue evidence="1">Muscle</tissue>
    </source>
</reference>
<organism evidence="1 2">
    <name type="scientific">Portunus trituberculatus</name>
    <name type="common">Swimming crab</name>
    <name type="synonym">Neptunus trituberculatus</name>
    <dbReference type="NCBI Taxonomy" id="210409"/>
    <lineage>
        <taxon>Eukaryota</taxon>
        <taxon>Metazoa</taxon>
        <taxon>Ecdysozoa</taxon>
        <taxon>Arthropoda</taxon>
        <taxon>Crustacea</taxon>
        <taxon>Multicrustacea</taxon>
        <taxon>Malacostraca</taxon>
        <taxon>Eumalacostraca</taxon>
        <taxon>Eucarida</taxon>
        <taxon>Decapoda</taxon>
        <taxon>Pleocyemata</taxon>
        <taxon>Brachyura</taxon>
        <taxon>Eubrachyura</taxon>
        <taxon>Portunoidea</taxon>
        <taxon>Portunidae</taxon>
        <taxon>Portuninae</taxon>
        <taxon>Portunus</taxon>
    </lineage>
</organism>
<dbReference type="EMBL" id="VSRR010012810">
    <property type="protein sequence ID" value="MPC55001.1"/>
    <property type="molecule type" value="Genomic_DNA"/>
</dbReference>
<sequence length="158" mass="17217">MKWKVYVDGECHVIHFPDGGLSGSLYVPASIYLRILVCLSVCLSVSVSVYSSPVPHIHTQKPRELTSILPRITKQAPHPFIPPSSALPPPLSLRNYRLLAAASPLGGSEQRGGSSLAMVSPGNEVVSLTSSRDHCFIPLQRCVKLRNVMSYRAAPHLH</sequence>
<name>A0A5B7G4Y5_PORTR</name>
<dbReference type="AlphaFoldDB" id="A0A5B7G4Y5"/>